<comment type="caution">
    <text evidence="1">The sequence shown here is derived from an EMBL/GenBank/DDBJ whole genome shotgun (WGS) entry which is preliminary data.</text>
</comment>
<dbReference type="RefSeq" id="WP_241513802.1">
    <property type="nucleotide sequence ID" value="NZ_JAFEJT020000027.1"/>
</dbReference>
<evidence type="ECO:0000313" key="1">
    <source>
        <dbReference type="EMBL" id="MCH9276100.1"/>
    </source>
</evidence>
<dbReference type="Proteomes" id="UP000710815">
    <property type="component" value="Unassembled WGS sequence"/>
</dbReference>
<gene>
    <name evidence="1" type="ORF">JS533_007410</name>
</gene>
<protein>
    <recommendedName>
        <fullName evidence="3">Phage protein</fullName>
    </recommendedName>
</protein>
<reference evidence="1 2" key="1">
    <citation type="journal article" date="2021" name="Environ. Microbiol.">
        <title>Genetic insights into the dark matter of the mammalian gut microbiota through targeted genome reconstruction.</title>
        <authorList>
            <person name="Lugli G.A."/>
            <person name="Alessandri G."/>
            <person name="Milani C."/>
            <person name="Viappiani A."/>
            <person name="Fontana F."/>
            <person name="Tarracchini C."/>
            <person name="Mancabelli L."/>
            <person name="Argentini C."/>
            <person name="Ruiz L."/>
            <person name="Margolles A."/>
            <person name="van Sinderen D."/>
            <person name="Turroni F."/>
            <person name="Ventura M."/>
        </authorList>
    </citation>
    <scope>NUCLEOTIDE SEQUENCE [LARGE SCALE GENOMIC DNA]</scope>
    <source>
        <strain evidence="1 2">MA1</strain>
    </source>
</reference>
<keyword evidence="2" id="KW-1185">Reference proteome</keyword>
<proteinExistence type="predicted"/>
<sequence>MIGEPVTVIRREQHGFTPEGEPRWERTEETVPNVLIQDGSGANATDSTRPDGVTVAKTAHFPRAWHYRSLRGCRVRIDGTEYAVIGDPRPYTGGLTPTRWNLTVELQDERG</sequence>
<evidence type="ECO:0000313" key="2">
    <source>
        <dbReference type="Proteomes" id="UP000710815"/>
    </source>
</evidence>
<reference evidence="1 2" key="2">
    <citation type="journal article" date="2021" name="Syst. Appl. Microbiol.">
        <title>Phylogenetic classification of ten novel species belonging to the genus Bifidobacterium comprising B. phasiani sp. nov., B. pongonis sp. nov., B. saguinibicoloris sp. nov., B. colobi sp. nov., B. simiiventris sp. nov., B. santillanense sp. nov., B. miconis sp. nov., B. amazonense sp. nov., B. pluvialisilvae sp. nov., and B. miconisargentati sp. nov.</title>
        <authorList>
            <person name="Lugli G.A."/>
            <person name="Calvete-Torre I."/>
            <person name="Alessandri G."/>
            <person name="Milani C."/>
            <person name="Turroni F."/>
            <person name="Laiolo P."/>
            <person name="Ossiprandi M.C."/>
            <person name="Margolles A."/>
            <person name="Ruiz L."/>
            <person name="Ventura M."/>
        </authorList>
    </citation>
    <scope>NUCLEOTIDE SEQUENCE [LARGE SCALE GENOMIC DNA]</scope>
    <source>
        <strain evidence="1 2">MA1</strain>
    </source>
</reference>
<name>A0ABS9VVH8_9BIFI</name>
<organism evidence="1 2">
    <name type="scientific">Bifidobacterium amazonense</name>
    <dbReference type="NCBI Taxonomy" id="2809027"/>
    <lineage>
        <taxon>Bacteria</taxon>
        <taxon>Bacillati</taxon>
        <taxon>Actinomycetota</taxon>
        <taxon>Actinomycetes</taxon>
        <taxon>Bifidobacteriales</taxon>
        <taxon>Bifidobacteriaceae</taxon>
        <taxon>Bifidobacterium</taxon>
    </lineage>
</organism>
<dbReference type="EMBL" id="JAFEJT020000027">
    <property type="protein sequence ID" value="MCH9276100.1"/>
    <property type="molecule type" value="Genomic_DNA"/>
</dbReference>
<accession>A0ABS9VVH8</accession>
<evidence type="ECO:0008006" key="3">
    <source>
        <dbReference type="Google" id="ProtNLM"/>
    </source>
</evidence>